<sequence length="142" mass="15308">MSLSSLKRLWTIDRRRAQDGYTLLEFLVAFTVLSLFLTAGLAAVAVALRGDQQAAFVMRATPLARAKLAAAGIDFPLRIGVVTGSFGNGYLWRAEVRNYRAAALNKAASIRAYWVEVTVAEPSAAGRVLSLATIAMAHEARP</sequence>
<dbReference type="Pfam" id="PF07963">
    <property type="entry name" value="N_methyl"/>
    <property type="match status" value="1"/>
</dbReference>
<accession>A0A936ZAN9</accession>
<proteinExistence type="predicted"/>
<organism evidence="2 3">
    <name type="scientific">Microvirga aerilata</name>
    <dbReference type="NCBI Taxonomy" id="670292"/>
    <lineage>
        <taxon>Bacteria</taxon>
        <taxon>Pseudomonadati</taxon>
        <taxon>Pseudomonadota</taxon>
        <taxon>Alphaproteobacteria</taxon>
        <taxon>Hyphomicrobiales</taxon>
        <taxon>Methylobacteriaceae</taxon>
        <taxon>Microvirga</taxon>
    </lineage>
</organism>
<dbReference type="AlphaFoldDB" id="A0A936ZAN9"/>
<comment type="caution">
    <text evidence="2">The sequence shown here is derived from an EMBL/GenBank/DDBJ whole genome shotgun (WGS) entry which is preliminary data.</text>
</comment>
<dbReference type="EMBL" id="JAEQMY010000037">
    <property type="protein sequence ID" value="MBL0406282.1"/>
    <property type="molecule type" value="Genomic_DNA"/>
</dbReference>
<dbReference type="InterPro" id="IPR012902">
    <property type="entry name" value="N_methyl_site"/>
</dbReference>
<keyword evidence="1" id="KW-1133">Transmembrane helix</keyword>
<dbReference type="Proteomes" id="UP000605848">
    <property type="component" value="Unassembled WGS sequence"/>
</dbReference>
<dbReference type="RefSeq" id="WP_202063109.1">
    <property type="nucleotide sequence ID" value="NZ_JAEQMY010000037.1"/>
</dbReference>
<protein>
    <submittedName>
        <fullName evidence="2">Prepilin-type N-terminal cleavage/methylation domain-containing protein</fullName>
    </submittedName>
</protein>
<keyword evidence="1" id="KW-0472">Membrane</keyword>
<evidence type="ECO:0000256" key="1">
    <source>
        <dbReference type="SAM" id="Phobius"/>
    </source>
</evidence>
<evidence type="ECO:0000313" key="3">
    <source>
        <dbReference type="Proteomes" id="UP000605848"/>
    </source>
</evidence>
<keyword evidence="1" id="KW-0812">Transmembrane</keyword>
<feature type="transmembrane region" description="Helical" evidence="1">
    <location>
        <begin position="21"/>
        <end position="48"/>
    </location>
</feature>
<evidence type="ECO:0000313" key="2">
    <source>
        <dbReference type="EMBL" id="MBL0406282.1"/>
    </source>
</evidence>
<name>A0A936ZAN9_9HYPH</name>
<keyword evidence="3" id="KW-1185">Reference proteome</keyword>
<gene>
    <name evidence="2" type="ORF">JKG68_20185</name>
</gene>
<reference evidence="2" key="1">
    <citation type="submission" date="2021-01" db="EMBL/GenBank/DDBJ databases">
        <title>Microvirga sp.</title>
        <authorList>
            <person name="Kim M.K."/>
        </authorList>
    </citation>
    <scope>NUCLEOTIDE SEQUENCE</scope>
    <source>
        <strain evidence="2">5420S-16</strain>
    </source>
</reference>